<dbReference type="InterPro" id="IPR002921">
    <property type="entry name" value="Fungal_lipase-type"/>
</dbReference>
<dbReference type="Gene3D" id="3.40.50.1820">
    <property type="entry name" value="alpha/beta hydrolase"/>
    <property type="match status" value="1"/>
</dbReference>
<dbReference type="Pfam" id="PF01764">
    <property type="entry name" value="Lipase_3"/>
    <property type="match status" value="1"/>
</dbReference>
<proteinExistence type="predicted"/>
<evidence type="ECO:0000259" key="1">
    <source>
        <dbReference type="Pfam" id="PF01764"/>
    </source>
</evidence>
<accession>A0A0L0SIT7</accession>
<dbReference type="PANTHER" id="PTHR45856:SF24">
    <property type="entry name" value="FUNGAL LIPASE-LIKE DOMAIN-CONTAINING PROTEIN"/>
    <property type="match status" value="1"/>
</dbReference>
<dbReference type="CDD" id="cd00519">
    <property type="entry name" value="Lipase_3"/>
    <property type="match status" value="1"/>
</dbReference>
<name>A0A0L0SIT7_ALLM3</name>
<dbReference type="GO" id="GO:0006629">
    <property type="term" value="P:lipid metabolic process"/>
    <property type="evidence" value="ECO:0007669"/>
    <property type="project" value="InterPro"/>
</dbReference>
<protein>
    <recommendedName>
        <fullName evidence="1">Fungal lipase-type domain-containing protein</fullName>
    </recommendedName>
</protein>
<evidence type="ECO:0000313" key="3">
    <source>
        <dbReference type="Proteomes" id="UP000054350"/>
    </source>
</evidence>
<dbReference type="AlphaFoldDB" id="A0A0L0SIT7"/>
<evidence type="ECO:0000313" key="2">
    <source>
        <dbReference type="EMBL" id="KNE62260.1"/>
    </source>
</evidence>
<dbReference type="InterPro" id="IPR051218">
    <property type="entry name" value="Sec_MonoDiacylglyc_Lipase"/>
</dbReference>
<reference evidence="2 3" key="1">
    <citation type="submission" date="2009-11" db="EMBL/GenBank/DDBJ databases">
        <title>Annotation of Allomyces macrogynus ATCC 38327.</title>
        <authorList>
            <consortium name="The Broad Institute Genome Sequencing Platform"/>
            <person name="Russ C."/>
            <person name="Cuomo C."/>
            <person name="Burger G."/>
            <person name="Gray M.W."/>
            <person name="Holland P.W.H."/>
            <person name="King N."/>
            <person name="Lang F.B.F."/>
            <person name="Roger A.J."/>
            <person name="Ruiz-Trillo I."/>
            <person name="Young S.K."/>
            <person name="Zeng Q."/>
            <person name="Gargeya S."/>
            <person name="Fitzgerald M."/>
            <person name="Haas B."/>
            <person name="Abouelleil A."/>
            <person name="Alvarado L."/>
            <person name="Arachchi H.M."/>
            <person name="Berlin A."/>
            <person name="Chapman S.B."/>
            <person name="Gearin G."/>
            <person name="Goldberg J."/>
            <person name="Griggs A."/>
            <person name="Gujja S."/>
            <person name="Hansen M."/>
            <person name="Heiman D."/>
            <person name="Howarth C."/>
            <person name="Larimer J."/>
            <person name="Lui A."/>
            <person name="MacDonald P.J.P."/>
            <person name="McCowen C."/>
            <person name="Montmayeur A."/>
            <person name="Murphy C."/>
            <person name="Neiman D."/>
            <person name="Pearson M."/>
            <person name="Priest M."/>
            <person name="Roberts A."/>
            <person name="Saif S."/>
            <person name="Shea T."/>
            <person name="Sisk P."/>
            <person name="Stolte C."/>
            <person name="Sykes S."/>
            <person name="Wortman J."/>
            <person name="Nusbaum C."/>
            <person name="Birren B."/>
        </authorList>
    </citation>
    <scope>NUCLEOTIDE SEQUENCE [LARGE SCALE GENOMIC DNA]</scope>
    <source>
        <strain evidence="2 3">ATCC 38327</strain>
    </source>
</reference>
<dbReference type="eggNOG" id="KOG4569">
    <property type="taxonomic scope" value="Eukaryota"/>
</dbReference>
<sequence length="221" mass="23072">MGGTAGTKDVTVFRTPINGIKGYMGVNDNLRSLVIVFRGTVEPANIAADANGMPILASQYGAGAMVHAGFAGANAEVKSQVQAWVKSKVAQHPDYKISVTGHSLGGAVAILAGLDLLAAFPSAKVAVTTFGEPRVGNRVFANFVDAQKMEVARVVHEDDMVPQTPPPTAGYRHHSGEVYEELGKAYKCVGQEDLTCSAKRALTQNGLAHMSALGVMFGGAC</sequence>
<keyword evidence="3" id="KW-1185">Reference proteome</keyword>
<dbReference type="SUPFAM" id="SSF53474">
    <property type="entry name" value="alpha/beta-Hydrolases"/>
    <property type="match status" value="1"/>
</dbReference>
<dbReference type="OMA" id="SPRIGND"/>
<dbReference type="VEuPathDB" id="FungiDB:AMAG_18830"/>
<dbReference type="Proteomes" id="UP000054350">
    <property type="component" value="Unassembled WGS sequence"/>
</dbReference>
<organism evidence="2 3">
    <name type="scientific">Allomyces macrogynus (strain ATCC 38327)</name>
    <name type="common">Allomyces javanicus var. macrogynus</name>
    <dbReference type="NCBI Taxonomy" id="578462"/>
    <lineage>
        <taxon>Eukaryota</taxon>
        <taxon>Fungi</taxon>
        <taxon>Fungi incertae sedis</taxon>
        <taxon>Blastocladiomycota</taxon>
        <taxon>Blastocladiomycetes</taxon>
        <taxon>Blastocladiales</taxon>
        <taxon>Blastocladiaceae</taxon>
        <taxon>Allomyces</taxon>
    </lineage>
</organism>
<dbReference type="OrthoDB" id="426718at2759"/>
<dbReference type="EMBL" id="GG745339">
    <property type="protein sequence ID" value="KNE62260.1"/>
    <property type="molecule type" value="Genomic_DNA"/>
</dbReference>
<dbReference type="PANTHER" id="PTHR45856">
    <property type="entry name" value="ALPHA/BETA-HYDROLASES SUPERFAMILY PROTEIN"/>
    <property type="match status" value="1"/>
</dbReference>
<reference evidence="3" key="2">
    <citation type="submission" date="2009-11" db="EMBL/GenBank/DDBJ databases">
        <title>The Genome Sequence of Allomyces macrogynus strain ATCC 38327.</title>
        <authorList>
            <consortium name="The Broad Institute Genome Sequencing Platform"/>
            <person name="Russ C."/>
            <person name="Cuomo C."/>
            <person name="Shea T."/>
            <person name="Young S.K."/>
            <person name="Zeng Q."/>
            <person name="Koehrsen M."/>
            <person name="Haas B."/>
            <person name="Borodovsky M."/>
            <person name="Guigo R."/>
            <person name="Alvarado L."/>
            <person name="Berlin A."/>
            <person name="Borenstein D."/>
            <person name="Chen Z."/>
            <person name="Engels R."/>
            <person name="Freedman E."/>
            <person name="Gellesch M."/>
            <person name="Goldberg J."/>
            <person name="Griggs A."/>
            <person name="Gujja S."/>
            <person name="Heiman D."/>
            <person name="Hepburn T."/>
            <person name="Howarth C."/>
            <person name="Jen D."/>
            <person name="Larson L."/>
            <person name="Lewis B."/>
            <person name="Mehta T."/>
            <person name="Park D."/>
            <person name="Pearson M."/>
            <person name="Roberts A."/>
            <person name="Saif S."/>
            <person name="Shenoy N."/>
            <person name="Sisk P."/>
            <person name="Stolte C."/>
            <person name="Sykes S."/>
            <person name="Walk T."/>
            <person name="White J."/>
            <person name="Yandava C."/>
            <person name="Burger G."/>
            <person name="Gray M.W."/>
            <person name="Holland P.W.H."/>
            <person name="King N."/>
            <person name="Lang F.B.F."/>
            <person name="Roger A.J."/>
            <person name="Ruiz-Trillo I."/>
            <person name="Lander E."/>
            <person name="Nusbaum C."/>
        </authorList>
    </citation>
    <scope>NUCLEOTIDE SEQUENCE [LARGE SCALE GENOMIC DNA]</scope>
    <source>
        <strain evidence="3">ATCC 38327</strain>
    </source>
</reference>
<feature type="domain" description="Fungal lipase-type" evidence="1">
    <location>
        <begin position="34"/>
        <end position="167"/>
    </location>
</feature>
<gene>
    <name evidence="2" type="ORF">AMAG_18830</name>
</gene>
<dbReference type="InterPro" id="IPR029058">
    <property type="entry name" value="AB_hydrolase_fold"/>
</dbReference>